<dbReference type="InterPro" id="IPR036097">
    <property type="entry name" value="HisK_dim/P_sf"/>
</dbReference>
<reference evidence="19" key="1">
    <citation type="submission" date="2020-03" db="EMBL/GenBank/DDBJ databases">
        <title>Draft sequencing of Calidifontibacter sp. DB0510.</title>
        <authorList>
            <person name="Kim D.-U."/>
        </authorList>
    </citation>
    <scope>NUCLEOTIDE SEQUENCE</scope>
    <source>
        <strain evidence="19">DB0510</strain>
    </source>
</reference>
<proteinExistence type="predicted"/>
<dbReference type="EC" id="2.7.13.3" evidence="3"/>
<dbReference type="InterPro" id="IPR036890">
    <property type="entry name" value="HATPase_C_sf"/>
</dbReference>
<dbReference type="InterPro" id="IPR003660">
    <property type="entry name" value="HAMP_dom"/>
</dbReference>
<keyword evidence="4" id="KW-1003">Cell membrane</keyword>
<dbReference type="SUPFAM" id="SSF158472">
    <property type="entry name" value="HAMP domain-like"/>
    <property type="match status" value="1"/>
</dbReference>
<comment type="caution">
    <text evidence="19">The sequence shown here is derived from an EMBL/GenBank/DDBJ whole genome shotgun (WGS) entry which is preliminary data.</text>
</comment>
<evidence type="ECO:0000256" key="13">
    <source>
        <dbReference type="ARBA" id="ARBA00023136"/>
    </source>
</evidence>
<dbReference type="SUPFAM" id="SSF47384">
    <property type="entry name" value="Homodimeric domain of signal transducing histidine kinase"/>
    <property type="match status" value="1"/>
</dbReference>
<dbReference type="FunFam" id="3.30.565.10:FF:000013">
    <property type="entry name" value="Two-component sensor histidine kinase"/>
    <property type="match status" value="1"/>
</dbReference>
<organism evidence="19 20">
    <name type="scientific">Metallococcus carri</name>
    <dbReference type="NCBI Taxonomy" id="1656884"/>
    <lineage>
        <taxon>Bacteria</taxon>
        <taxon>Bacillati</taxon>
        <taxon>Actinomycetota</taxon>
        <taxon>Actinomycetes</taxon>
        <taxon>Micrococcales</taxon>
        <taxon>Dermacoccaceae</taxon>
        <taxon>Metallococcus</taxon>
    </lineage>
</organism>
<dbReference type="Gene3D" id="3.30.565.10">
    <property type="entry name" value="Histidine kinase-like ATPase, C-terminal domain"/>
    <property type="match status" value="1"/>
</dbReference>
<dbReference type="InterPro" id="IPR050736">
    <property type="entry name" value="Sensor_HK_Regulatory"/>
</dbReference>
<evidence type="ECO:0000256" key="9">
    <source>
        <dbReference type="ARBA" id="ARBA00022777"/>
    </source>
</evidence>
<feature type="transmembrane region" description="Helical" evidence="16">
    <location>
        <begin position="248"/>
        <end position="271"/>
    </location>
</feature>
<dbReference type="PROSITE" id="PS50885">
    <property type="entry name" value="HAMP"/>
    <property type="match status" value="1"/>
</dbReference>
<evidence type="ECO:0000256" key="7">
    <source>
        <dbReference type="ARBA" id="ARBA00022692"/>
    </source>
</evidence>
<evidence type="ECO:0000256" key="5">
    <source>
        <dbReference type="ARBA" id="ARBA00022553"/>
    </source>
</evidence>
<dbReference type="CDD" id="cd06225">
    <property type="entry name" value="HAMP"/>
    <property type="match status" value="1"/>
</dbReference>
<dbReference type="InterPro" id="IPR005467">
    <property type="entry name" value="His_kinase_dom"/>
</dbReference>
<dbReference type="EMBL" id="JAAOIV010000001">
    <property type="protein sequence ID" value="NHN54557.1"/>
    <property type="molecule type" value="Genomic_DNA"/>
</dbReference>
<dbReference type="InterPro" id="IPR004358">
    <property type="entry name" value="Sig_transdc_His_kin-like_C"/>
</dbReference>
<dbReference type="PRINTS" id="PR00344">
    <property type="entry name" value="BCTRLSENSOR"/>
</dbReference>
<evidence type="ECO:0000313" key="20">
    <source>
        <dbReference type="Proteomes" id="UP000744769"/>
    </source>
</evidence>
<accession>A0A967E7V9</accession>
<evidence type="ECO:0000256" key="11">
    <source>
        <dbReference type="ARBA" id="ARBA00022989"/>
    </source>
</evidence>
<keyword evidence="9 19" id="KW-0418">Kinase</keyword>
<dbReference type="GO" id="GO:0000155">
    <property type="term" value="F:phosphorelay sensor kinase activity"/>
    <property type="evidence" value="ECO:0007669"/>
    <property type="project" value="InterPro"/>
</dbReference>
<dbReference type="FunFam" id="1.10.287.130:FF:000010">
    <property type="entry name" value="Two-component sensor histidine kinase"/>
    <property type="match status" value="1"/>
</dbReference>
<keyword evidence="10" id="KW-0067">ATP-binding</keyword>
<dbReference type="InterPro" id="IPR003594">
    <property type="entry name" value="HATPase_dom"/>
</dbReference>
<dbReference type="AlphaFoldDB" id="A0A967E7V9"/>
<evidence type="ECO:0000259" key="17">
    <source>
        <dbReference type="PROSITE" id="PS50109"/>
    </source>
</evidence>
<dbReference type="CDD" id="cd00082">
    <property type="entry name" value="HisKA"/>
    <property type="match status" value="1"/>
</dbReference>
<dbReference type="SMART" id="SM00387">
    <property type="entry name" value="HATPase_c"/>
    <property type="match status" value="1"/>
</dbReference>
<feature type="transmembrane region" description="Helical" evidence="16">
    <location>
        <begin position="70"/>
        <end position="94"/>
    </location>
</feature>
<dbReference type="Gene3D" id="1.10.287.130">
    <property type="match status" value="1"/>
</dbReference>
<evidence type="ECO:0000256" key="2">
    <source>
        <dbReference type="ARBA" id="ARBA00004651"/>
    </source>
</evidence>
<dbReference type="Gene3D" id="6.10.340.10">
    <property type="match status" value="1"/>
</dbReference>
<keyword evidence="5" id="KW-0597">Phosphoprotein</keyword>
<evidence type="ECO:0000256" key="6">
    <source>
        <dbReference type="ARBA" id="ARBA00022679"/>
    </source>
</evidence>
<evidence type="ECO:0000256" key="8">
    <source>
        <dbReference type="ARBA" id="ARBA00022741"/>
    </source>
</evidence>
<dbReference type="InterPro" id="IPR047669">
    <property type="entry name" value="MtrAB_MtrB"/>
</dbReference>
<feature type="domain" description="Histidine kinase" evidence="17">
    <location>
        <begin position="340"/>
        <end position="556"/>
    </location>
</feature>
<keyword evidence="8" id="KW-0547">Nucleotide-binding</keyword>
<sequence length="602" mass="65434">MCTSSVCAPRSRRIRSTRRSCSPCEESAIKPDPPEPTAPQRSTLAGAAATLRRLLVAGARWLYRLWRRSLHVRVVTITVLAGTILVLSIGSYMYQRIADGLVNSKMASAEQETQARRYEAQSLFDNTDHTDPSSLRQLATDMVQQIASPGDDRSRRVIVLQSLGNTARPIAKVSSDRDTPPELIPNGLREALRGDPTHQQVQILTVRSAAGGTVPAVVIGSRIQMANAGPYDLFLVYPMDDELHTLGIIQGSFLLGGLLILLVLAALAYLVTRMVVTPVRAAAHVAERLSAGALNERMRARGEDDVARLALSFNSMADSMQRQIRQLEDLSTLQQRFTSDVSHELRTPLTTVRMAADMLHDHRADFTAPVARSAELLVSQLDRFEALLTDLLEISRFDAGAAAVQTEPVDLREVVQRVVETARPLAERSGSRLRVSARRPAVAPMDQRRVERIVRNLVTNAIDHGEGRPVDIRVGVNATAVAVSVRDYGVGLNPGDEARVFGRFWRADPARARTTGGTGLGLSIALEDARLHDGWLQAWGEKGSGSCFRLTLPSRAGVPIERSPLPLAPDDSQVGRIMPAGNSLTLGAAGATGEGPKRWMAP</sequence>
<comment type="catalytic activity">
    <reaction evidence="1">
        <text>ATP + protein L-histidine = ADP + protein N-phospho-L-histidine.</text>
        <dbReference type="EC" id="2.7.13.3"/>
    </reaction>
</comment>
<dbReference type="PROSITE" id="PS50109">
    <property type="entry name" value="HIS_KIN"/>
    <property type="match status" value="1"/>
</dbReference>
<evidence type="ECO:0000256" key="16">
    <source>
        <dbReference type="SAM" id="Phobius"/>
    </source>
</evidence>
<evidence type="ECO:0000259" key="18">
    <source>
        <dbReference type="PROSITE" id="PS50885"/>
    </source>
</evidence>
<keyword evidence="7 16" id="KW-0812">Transmembrane</keyword>
<feature type="region of interest" description="Disordered" evidence="15">
    <location>
        <begin position="22"/>
        <end position="42"/>
    </location>
</feature>
<feature type="domain" description="HAMP" evidence="18">
    <location>
        <begin position="273"/>
        <end position="325"/>
    </location>
</feature>
<evidence type="ECO:0000256" key="14">
    <source>
        <dbReference type="ARBA" id="ARBA00035305"/>
    </source>
</evidence>
<evidence type="ECO:0000313" key="19">
    <source>
        <dbReference type="EMBL" id="NHN54557.1"/>
    </source>
</evidence>
<comment type="subcellular location">
    <subcellularLocation>
        <location evidence="2">Cell membrane</location>
        <topology evidence="2">Multi-pass membrane protein</topology>
    </subcellularLocation>
</comment>
<evidence type="ECO:0000256" key="15">
    <source>
        <dbReference type="SAM" id="MobiDB-lite"/>
    </source>
</evidence>
<dbReference type="Pfam" id="PF00672">
    <property type="entry name" value="HAMP"/>
    <property type="match status" value="1"/>
</dbReference>
<dbReference type="Proteomes" id="UP000744769">
    <property type="component" value="Unassembled WGS sequence"/>
</dbReference>
<keyword evidence="20" id="KW-1185">Reference proteome</keyword>
<keyword evidence="12" id="KW-0902">Two-component regulatory system</keyword>
<dbReference type="NCBIfam" id="NF040691">
    <property type="entry name" value="MtrAB_MtrB"/>
    <property type="match status" value="1"/>
</dbReference>
<dbReference type="GO" id="GO:0005886">
    <property type="term" value="C:plasma membrane"/>
    <property type="evidence" value="ECO:0007669"/>
    <property type="project" value="UniProtKB-SubCell"/>
</dbReference>
<dbReference type="PANTHER" id="PTHR43711:SF1">
    <property type="entry name" value="HISTIDINE KINASE 1"/>
    <property type="match status" value="1"/>
</dbReference>
<dbReference type="InterPro" id="IPR003661">
    <property type="entry name" value="HisK_dim/P_dom"/>
</dbReference>
<dbReference type="SUPFAM" id="SSF55874">
    <property type="entry name" value="ATPase domain of HSP90 chaperone/DNA topoisomerase II/histidine kinase"/>
    <property type="match status" value="1"/>
</dbReference>
<dbReference type="Pfam" id="PF02518">
    <property type="entry name" value="HATPase_c"/>
    <property type="match status" value="1"/>
</dbReference>
<keyword evidence="13 16" id="KW-0472">Membrane</keyword>
<evidence type="ECO:0000256" key="4">
    <source>
        <dbReference type="ARBA" id="ARBA00022475"/>
    </source>
</evidence>
<dbReference type="SMART" id="SM00304">
    <property type="entry name" value="HAMP"/>
    <property type="match status" value="1"/>
</dbReference>
<evidence type="ECO:0000256" key="1">
    <source>
        <dbReference type="ARBA" id="ARBA00000085"/>
    </source>
</evidence>
<gene>
    <name evidence="19" type="ORF">G9U51_02025</name>
</gene>
<keyword evidence="6" id="KW-0808">Transferase</keyword>
<name>A0A967E7V9_9MICO</name>
<protein>
    <recommendedName>
        <fullName evidence="14">Sensor histidine kinase MtrB</fullName>
        <ecNumber evidence="3">2.7.13.3</ecNumber>
    </recommendedName>
</protein>
<evidence type="ECO:0000256" key="12">
    <source>
        <dbReference type="ARBA" id="ARBA00023012"/>
    </source>
</evidence>
<evidence type="ECO:0000256" key="10">
    <source>
        <dbReference type="ARBA" id="ARBA00022840"/>
    </source>
</evidence>
<dbReference type="PANTHER" id="PTHR43711">
    <property type="entry name" value="TWO-COMPONENT HISTIDINE KINASE"/>
    <property type="match status" value="1"/>
</dbReference>
<dbReference type="Pfam" id="PF00512">
    <property type="entry name" value="HisKA"/>
    <property type="match status" value="1"/>
</dbReference>
<evidence type="ECO:0000256" key="3">
    <source>
        <dbReference type="ARBA" id="ARBA00012438"/>
    </source>
</evidence>
<dbReference type="GO" id="GO:0005524">
    <property type="term" value="F:ATP binding"/>
    <property type="evidence" value="ECO:0007669"/>
    <property type="project" value="UniProtKB-KW"/>
</dbReference>
<keyword evidence="11 16" id="KW-1133">Transmembrane helix</keyword>
<dbReference type="SMART" id="SM00388">
    <property type="entry name" value="HisKA"/>
    <property type="match status" value="1"/>
</dbReference>